<gene>
    <name evidence="8" type="ORF">KTA_39180</name>
</gene>
<dbReference type="EMBL" id="AP019377">
    <property type="protein sequence ID" value="BBH95719.1"/>
    <property type="molecule type" value="Genomic_DNA"/>
</dbReference>
<feature type="transmembrane region" description="Helical" evidence="7">
    <location>
        <begin position="118"/>
        <end position="136"/>
    </location>
</feature>
<proteinExistence type="predicted"/>
<reference evidence="8" key="1">
    <citation type="submission" date="2018-12" db="EMBL/GenBank/DDBJ databases">
        <title>Novel natural products biosynthetic potential of the class Ktedonobacteria.</title>
        <authorList>
            <person name="Zheng Y."/>
            <person name="Saitou A."/>
            <person name="Wang C.M."/>
            <person name="Toyoda A."/>
            <person name="Minakuchi Y."/>
            <person name="Sekiguchi Y."/>
            <person name="Ueda K."/>
            <person name="Takano H."/>
            <person name="Sakai Y."/>
            <person name="Yokota A."/>
            <person name="Yabe S."/>
        </authorList>
    </citation>
    <scope>NUCLEOTIDE SEQUENCE</scope>
    <source>
        <strain evidence="8">A3-2</strain>
    </source>
</reference>
<evidence type="ECO:0000256" key="3">
    <source>
        <dbReference type="ARBA" id="ARBA00022692"/>
    </source>
</evidence>
<evidence type="ECO:0000313" key="8">
    <source>
        <dbReference type="EMBL" id="BBH95719.1"/>
    </source>
</evidence>
<name>A0A455T8F3_9CHLR</name>
<evidence type="ECO:0000256" key="4">
    <source>
        <dbReference type="ARBA" id="ARBA00022989"/>
    </source>
</evidence>
<dbReference type="GO" id="GO:0015658">
    <property type="term" value="F:branched-chain amino acid transmembrane transporter activity"/>
    <property type="evidence" value="ECO:0007669"/>
    <property type="project" value="InterPro"/>
</dbReference>
<feature type="transmembrane region" description="Helical" evidence="7">
    <location>
        <begin position="143"/>
        <end position="161"/>
    </location>
</feature>
<protein>
    <submittedName>
        <fullName evidence="8">Branched-chain amino acid ABC transporter permease</fullName>
    </submittedName>
</protein>
<keyword evidence="4 7" id="KW-1133">Transmembrane helix</keyword>
<dbReference type="GO" id="GO:0005886">
    <property type="term" value="C:plasma membrane"/>
    <property type="evidence" value="ECO:0007669"/>
    <property type="project" value="UniProtKB-SubCell"/>
</dbReference>
<dbReference type="InterPro" id="IPR001851">
    <property type="entry name" value="ABC_transp_permease"/>
</dbReference>
<dbReference type="PANTHER" id="PTHR30482:SF10">
    <property type="entry name" value="HIGH-AFFINITY BRANCHED-CHAIN AMINO ACID TRANSPORT PROTEIN BRAE"/>
    <property type="match status" value="1"/>
</dbReference>
<evidence type="ECO:0000256" key="1">
    <source>
        <dbReference type="ARBA" id="ARBA00004651"/>
    </source>
</evidence>
<feature type="transmembrane region" description="Helical" evidence="7">
    <location>
        <begin position="272"/>
        <end position="297"/>
    </location>
</feature>
<feature type="transmembrane region" description="Helical" evidence="7">
    <location>
        <begin position="232"/>
        <end position="252"/>
    </location>
</feature>
<dbReference type="InterPro" id="IPR043428">
    <property type="entry name" value="LivM-like"/>
</dbReference>
<keyword evidence="3 7" id="KW-0812">Transmembrane</keyword>
<feature type="transmembrane region" description="Helical" evidence="7">
    <location>
        <begin position="181"/>
        <end position="202"/>
    </location>
</feature>
<accession>A0A455T8F3</accession>
<dbReference type="PANTHER" id="PTHR30482">
    <property type="entry name" value="HIGH-AFFINITY BRANCHED-CHAIN AMINO ACID TRANSPORT SYSTEM PERMEASE"/>
    <property type="match status" value="1"/>
</dbReference>
<feature type="transmembrane region" description="Helical" evidence="7">
    <location>
        <begin position="309"/>
        <end position="327"/>
    </location>
</feature>
<evidence type="ECO:0000256" key="7">
    <source>
        <dbReference type="SAM" id="Phobius"/>
    </source>
</evidence>
<evidence type="ECO:0000256" key="6">
    <source>
        <dbReference type="SAM" id="MobiDB-lite"/>
    </source>
</evidence>
<feature type="compositionally biased region" description="Basic and acidic residues" evidence="6">
    <location>
        <begin position="16"/>
        <end position="28"/>
    </location>
</feature>
<feature type="transmembrane region" description="Helical" evidence="7">
    <location>
        <begin position="63"/>
        <end position="82"/>
    </location>
</feature>
<feature type="region of interest" description="Disordered" evidence="6">
    <location>
        <begin position="1"/>
        <end position="31"/>
    </location>
</feature>
<evidence type="ECO:0000256" key="5">
    <source>
        <dbReference type="ARBA" id="ARBA00023136"/>
    </source>
</evidence>
<dbReference type="AlphaFoldDB" id="A0A455T8F3"/>
<organism evidence="8">
    <name type="scientific">Thermogemmatispora argillosa</name>
    <dbReference type="NCBI Taxonomy" id="2045280"/>
    <lineage>
        <taxon>Bacteria</taxon>
        <taxon>Bacillati</taxon>
        <taxon>Chloroflexota</taxon>
        <taxon>Ktedonobacteria</taxon>
        <taxon>Thermogemmatisporales</taxon>
        <taxon>Thermogemmatisporaceae</taxon>
        <taxon>Thermogemmatispora</taxon>
    </lineage>
</organism>
<keyword evidence="5 7" id="KW-0472">Membrane</keyword>
<dbReference type="Pfam" id="PF02653">
    <property type="entry name" value="BPD_transp_2"/>
    <property type="match status" value="1"/>
</dbReference>
<dbReference type="CDD" id="cd06581">
    <property type="entry name" value="TM_PBP1_LivM_like"/>
    <property type="match status" value="1"/>
</dbReference>
<keyword evidence="2" id="KW-1003">Cell membrane</keyword>
<comment type="subcellular location">
    <subcellularLocation>
        <location evidence="1">Cell membrane</location>
        <topology evidence="1">Multi-pass membrane protein</topology>
    </subcellularLocation>
</comment>
<feature type="transmembrane region" description="Helical" evidence="7">
    <location>
        <begin position="37"/>
        <end position="57"/>
    </location>
</feature>
<evidence type="ECO:0000256" key="2">
    <source>
        <dbReference type="ARBA" id="ARBA00022475"/>
    </source>
</evidence>
<sequence>MPGFRRRPLPSSHATPEQREHEQGEQQRRQSRAPFRWPWSLLIGLIILAVAALIPLSGDAATLHTWTLILMFAALAQSWNFLGGFTGYASFGNVFFFGVGAYSTGLLLLAGYSFWLGLLIGAVVAGLLAFLLGLPVLRLRGHYFAIATLGIAEATRELVAIRNIGGSGGEVELPLPVLSDTAFYFLFWLLALVCFLVTAYLLRSKPGYALIAIRESEETAEAMGIPTYWYKIGAFVLSAVPTALAGGLYAYWSTGFDPPTVFDVGISVEMVLLTVLGGAGTLLGPLISAILFELLSFQFQISGSAFHNSLLGLTIAIVTIFIPKGLVGLGQEFFRPLAPGMSHRQLLVEGVRRVRRVIAANGV</sequence>
<feature type="transmembrane region" description="Helical" evidence="7">
    <location>
        <begin position="94"/>
        <end position="112"/>
    </location>
</feature>